<evidence type="ECO:0000256" key="2">
    <source>
        <dbReference type="ARBA" id="ARBA00022737"/>
    </source>
</evidence>
<gene>
    <name evidence="6" type="ORF">ACFOWZ_25305</name>
</gene>
<proteinExistence type="predicted"/>
<dbReference type="SUPFAM" id="SSF50978">
    <property type="entry name" value="WD40 repeat-like"/>
    <property type="match status" value="1"/>
</dbReference>
<evidence type="ECO:0000256" key="1">
    <source>
        <dbReference type="ARBA" id="ARBA00022574"/>
    </source>
</evidence>
<name>A0ABV8BYM1_9PSEU</name>
<reference evidence="7" key="1">
    <citation type="journal article" date="2019" name="Int. J. Syst. Evol. Microbiol.">
        <title>The Global Catalogue of Microorganisms (GCM) 10K type strain sequencing project: providing services to taxonomists for standard genome sequencing and annotation.</title>
        <authorList>
            <consortium name="The Broad Institute Genomics Platform"/>
            <consortium name="The Broad Institute Genome Sequencing Center for Infectious Disease"/>
            <person name="Wu L."/>
            <person name="Ma J."/>
        </authorList>
    </citation>
    <scope>NUCLEOTIDE SEQUENCE [LARGE SCALE GENOMIC DNA]</scope>
    <source>
        <strain evidence="7">CGMCC 4.7405</strain>
    </source>
</reference>
<dbReference type="InterPro" id="IPR019775">
    <property type="entry name" value="WD40_repeat_CS"/>
</dbReference>
<organism evidence="6 7">
    <name type="scientific">Lentzea rhizosphaerae</name>
    <dbReference type="NCBI Taxonomy" id="2041025"/>
    <lineage>
        <taxon>Bacteria</taxon>
        <taxon>Bacillati</taxon>
        <taxon>Actinomycetota</taxon>
        <taxon>Actinomycetes</taxon>
        <taxon>Pseudonocardiales</taxon>
        <taxon>Pseudonocardiaceae</taxon>
        <taxon>Lentzea</taxon>
    </lineage>
</organism>
<dbReference type="Gene3D" id="3.40.50.300">
    <property type="entry name" value="P-loop containing nucleotide triphosphate hydrolases"/>
    <property type="match status" value="1"/>
</dbReference>
<dbReference type="InterPro" id="IPR049052">
    <property type="entry name" value="nSTAND1"/>
</dbReference>
<dbReference type="PROSITE" id="PS00678">
    <property type="entry name" value="WD_REPEATS_1"/>
    <property type="match status" value="3"/>
</dbReference>
<dbReference type="InterPro" id="IPR027417">
    <property type="entry name" value="P-loop_NTPase"/>
</dbReference>
<keyword evidence="4" id="KW-0812">Transmembrane</keyword>
<feature type="repeat" description="WD" evidence="3">
    <location>
        <begin position="831"/>
        <end position="872"/>
    </location>
</feature>
<feature type="repeat" description="WD" evidence="3">
    <location>
        <begin position="573"/>
        <end position="614"/>
    </location>
</feature>
<dbReference type="InterPro" id="IPR001680">
    <property type="entry name" value="WD40_rpt"/>
</dbReference>
<keyword evidence="4" id="KW-1133">Transmembrane helix</keyword>
<dbReference type="CDD" id="cd00200">
    <property type="entry name" value="WD40"/>
    <property type="match status" value="1"/>
</dbReference>
<feature type="repeat" description="WD" evidence="3">
    <location>
        <begin position="657"/>
        <end position="698"/>
    </location>
</feature>
<feature type="repeat" description="WD" evidence="3">
    <location>
        <begin position="615"/>
        <end position="647"/>
    </location>
</feature>
<feature type="transmembrane region" description="Helical" evidence="4">
    <location>
        <begin position="490"/>
        <end position="509"/>
    </location>
</feature>
<evidence type="ECO:0000256" key="3">
    <source>
        <dbReference type="PROSITE-ProRule" id="PRU00221"/>
    </source>
</evidence>
<keyword evidence="7" id="KW-1185">Reference proteome</keyword>
<evidence type="ECO:0000256" key="4">
    <source>
        <dbReference type="SAM" id="Phobius"/>
    </source>
</evidence>
<keyword evidence="4" id="KW-0472">Membrane</keyword>
<feature type="repeat" description="WD" evidence="3">
    <location>
        <begin position="741"/>
        <end position="782"/>
    </location>
</feature>
<dbReference type="PROSITE" id="PS50082">
    <property type="entry name" value="WD_REPEATS_2"/>
    <property type="match status" value="7"/>
</dbReference>
<evidence type="ECO:0000313" key="7">
    <source>
        <dbReference type="Proteomes" id="UP001595690"/>
    </source>
</evidence>
<feature type="repeat" description="WD" evidence="3">
    <location>
        <begin position="699"/>
        <end position="733"/>
    </location>
</feature>
<dbReference type="InterPro" id="IPR020472">
    <property type="entry name" value="WD40_PAC1"/>
</dbReference>
<dbReference type="SMART" id="SM00530">
    <property type="entry name" value="HTH_XRE"/>
    <property type="match status" value="1"/>
</dbReference>
<keyword evidence="2" id="KW-0677">Repeat</keyword>
<keyword evidence="1 3" id="KW-0853">WD repeat</keyword>
<dbReference type="RefSeq" id="WP_382376363.1">
    <property type="nucleotide sequence ID" value="NZ_JBHRZI010000021.1"/>
</dbReference>
<dbReference type="InterPro" id="IPR050505">
    <property type="entry name" value="WDR55/POC1"/>
</dbReference>
<dbReference type="PRINTS" id="PR00320">
    <property type="entry name" value="GPROTEINBRPT"/>
</dbReference>
<dbReference type="Pfam" id="PF20703">
    <property type="entry name" value="nSTAND1"/>
    <property type="match status" value="1"/>
</dbReference>
<sequence length="906" mass="98148">MPRGERPLDPGDTPLLRFAADLRRLREKAGGPPYRELAQRAHFSAAALSDAASGRKLPSLDVTVAYVRACEGDVESWEQRWHEITAELTAQTPPPEDDSLAPYLGLGSFQREDADRFFGRERLVEELLDTLSRTRFVAVFGASGSGKSSLLRAGVLPRLESAVLGTPGSSPVRECARWLDEIGGPDAVLVVDQFEEIFTLCQDEEQRAEFVAMLTGAPCRVVIGVRADFFAHCTGFPELVDALRDGQVTVGPMTAAELQRAIVQPAVRVGCVLENSLQATIAAEATGQPGVLPLLSHALLETWRRRRGNTLTLSGFQSAGGLAGALAQTAEQIHSGLTPRQQVLARNLFCRLTAVGEDIGDVKRVVPHDELDDDPDVGVVLERFTAARLLTAGRDGVELAHEALLRRWPRLRDWLAEDHEGLRLHRRLTEAAQAWESLGKDPGALYRGVRLALTRDWAAGHADVLSTREHQFLHASATAELRRARRSRQLVVTLAVLLLLVVGAAGYAVHAERTAARQRDVALSQIVAGKADALRRSNPMLAAQLSLAAYRLAPTDEARTSLLETFPLPFARLRGHAGHVNTVAFNGVGSMVVTSSHDGTAKLWDVAQQKEIATLTGHRGTVNAAAFSPDGRTVATAGWDYTARLWNSDDRAGRAVLSGHTREVNAVTFSRDGTLVATASTDRTAKVWNARTGEEVTTLRGHADGLVSVAFGADNDVVATAGWDRRAAVWRLSDPEHPVFLTAHTAPVVWLAFSPDGKLLATAGQDGLVVLWDTSDPRTPRQLSTISGHDGIVRSVTFRGDGRMLATAGVDQTTRLWDLADARWPRRIATFTGHGNAVVSVAFGPDGNTLATGSDDGTALLWKVPSRPLADVDEAGRWVCETAHPVITRAEWDRYFPGLRYEPPCT</sequence>
<protein>
    <submittedName>
        <fullName evidence="6">XRE family transcriptional regulator</fullName>
    </submittedName>
</protein>
<dbReference type="SMART" id="SM00320">
    <property type="entry name" value="WD40"/>
    <property type="match status" value="7"/>
</dbReference>
<evidence type="ECO:0000313" key="6">
    <source>
        <dbReference type="EMBL" id="MFC3894811.1"/>
    </source>
</evidence>
<comment type="caution">
    <text evidence="6">The sequence shown here is derived from an EMBL/GenBank/DDBJ whole genome shotgun (WGS) entry which is preliminary data.</text>
</comment>
<dbReference type="Proteomes" id="UP001595690">
    <property type="component" value="Unassembled WGS sequence"/>
</dbReference>
<dbReference type="SUPFAM" id="SSF52540">
    <property type="entry name" value="P-loop containing nucleoside triphosphate hydrolases"/>
    <property type="match status" value="1"/>
</dbReference>
<feature type="repeat" description="WD" evidence="3">
    <location>
        <begin position="786"/>
        <end position="819"/>
    </location>
</feature>
<dbReference type="PANTHER" id="PTHR44019">
    <property type="entry name" value="WD REPEAT-CONTAINING PROTEIN 55"/>
    <property type="match status" value="1"/>
</dbReference>
<dbReference type="PANTHER" id="PTHR44019:SF8">
    <property type="entry name" value="POC1 CENTRIOLAR PROTEIN HOMOLOG"/>
    <property type="match status" value="1"/>
</dbReference>
<dbReference type="InterPro" id="IPR036322">
    <property type="entry name" value="WD40_repeat_dom_sf"/>
</dbReference>
<dbReference type="Gene3D" id="2.130.10.10">
    <property type="entry name" value="YVTN repeat-like/Quinoprotein amine dehydrogenase"/>
    <property type="match status" value="3"/>
</dbReference>
<dbReference type="InterPro" id="IPR015943">
    <property type="entry name" value="WD40/YVTN_repeat-like_dom_sf"/>
</dbReference>
<dbReference type="InterPro" id="IPR001387">
    <property type="entry name" value="Cro/C1-type_HTH"/>
</dbReference>
<dbReference type="Pfam" id="PF00400">
    <property type="entry name" value="WD40"/>
    <property type="match status" value="7"/>
</dbReference>
<evidence type="ECO:0000259" key="5">
    <source>
        <dbReference type="SMART" id="SM00530"/>
    </source>
</evidence>
<dbReference type="PROSITE" id="PS50294">
    <property type="entry name" value="WD_REPEATS_REGION"/>
    <property type="match status" value="7"/>
</dbReference>
<feature type="domain" description="HTH cro/C1-type" evidence="5">
    <location>
        <begin position="21"/>
        <end position="77"/>
    </location>
</feature>
<dbReference type="EMBL" id="JBHRZI010000021">
    <property type="protein sequence ID" value="MFC3894811.1"/>
    <property type="molecule type" value="Genomic_DNA"/>
</dbReference>
<accession>A0ABV8BYM1</accession>